<evidence type="ECO:0000313" key="1">
    <source>
        <dbReference type="EMBL" id="SFL15029.1"/>
    </source>
</evidence>
<gene>
    <name evidence="1" type="ORF">SAMN05216302_103528</name>
</gene>
<dbReference type="AlphaFoldDB" id="A0A1I4FBW5"/>
<proteinExistence type="predicted"/>
<name>A0A1I4FBW5_9PROT</name>
<sequence>MDSSQQIAHQSLKDEVLRKIGRNLLIFQQIEGLLKMILRDSRVQGYADELADNKEQRVNGIQRDMLGQLFQRYKDEILSSPDEEQQGPSDLHKPWICFSFKTTGDDDFYKRQCESHEMIREERNQLVHQFLPYWQPNSQEHLIVANDYLDEQREKILPVWEHLKSVYETFKQARQMHVSLLTSNEFGRQFELMWLQISPLVNLFRDIASRNDGVDGWVCLAYAGRLVHKSAPDDVANMKTRYGYGSFKKLLMALEGFEIFDKPLLNGKFRTFYRLRDINPHHSKNDSGRSRRILVITDINSPKNSASTQQDS</sequence>
<evidence type="ECO:0008006" key="3">
    <source>
        <dbReference type="Google" id="ProtNLM"/>
    </source>
</evidence>
<accession>A0A1I4FBW5</accession>
<dbReference type="EMBL" id="FOSP01000035">
    <property type="protein sequence ID" value="SFL15029.1"/>
    <property type="molecule type" value="Genomic_DNA"/>
</dbReference>
<organism evidence="1 2">
    <name type="scientific">Nitrosomonas aestuarii</name>
    <dbReference type="NCBI Taxonomy" id="52441"/>
    <lineage>
        <taxon>Bacteria</taxon>
        <taxon>Pseudomonadati</taxon>
        <taxon>Pseudomonadota</taxon>
        <taxon>Betaproteobacteria</taxon>
        <taxon>Nitrosomonadales</taxon>
        <taxon>Nitrosomonadaceae</taxon>
        <taxon>Nitrosomonas</taxon>
    </lineage>
</organism>
<dbReference type="OrthoDB" id="571278at2"/>
<dbReference type="RefSeq" id="WP_090702301.1">
    <property type="nucleotide sequence ID" value="NZ_FOSP01000035.1"/>
</dbReference>
<protein>
    <recommendedName>
        <fullName evidence="3">OST-HTH/LOTUS domain-containing protein</fullName>
    </recommendedName>
</protein>
<reference evidence="2" key="1">
    <citation type="submission" date="2016-10" db="EMBL/GenBank/DDBJ databases">
        <authorList>
            <person name="Varghese N."/>
            <person name="Submissions S."/>
        </authorList>
    </citation>
    <scope>NUCLEOTIDE SEQUENCE [LARGE SCALE GENOMIC DNA]</scope>
    <source>
        <strain evidence="2">Nm69</strain>
    </source>
</reference>
<dbReference type="STRING" id="52441.SAMN05216302_103528"/>
<keyword evidence="2" id="KW-1185">Reference proteome</keyword>
<evidence type="ECO:0000313" key="2">
    <source>
        <dbReference type="Proteomes" id="UP000199533"/>
    </source>
</evidence>
<dbReference type="Proteomes" id="UP000199533">
    <property type="component" value="Unassembled WGS sequence"/>
</dbReference>